<dbReference type="NCBIfam" id="TIGR01496">
    <property type="entry name" value="DHPS"/>
    <property type="match status" value="1"/>
</dbReference>
<dbReference type="Gene3D" id="3.20.20.20">
    <property type="entry name" value="Dihydropteroate synthase-like"/>
    <property type="match status" value="1"/>
</dbReference>
<dbReference type="RefSeq" id="WP_009193691.1">
    <property type="nucleotide sequence ID" value="NZ_AODQ01000004.1"/>
</dbReference>
<accession>M7N7D4</accession>
<evidence type="ECO:0000256" key="2">
    <source>
        <dbReference type="ARBA" id="ARBA00001946"/>
    </source>
</evidence>
<keyword evidence="11" id="KW-1185">Reference proteome</keyword>
<comment type="pathway">
    <text evidence="3">Cofactor biosynthesis; tetrahydrofolate biosynthesis; 7,8-dihydrofolate from 2-amino-4-hydroxy-6-hydroxymethyl-7,8-dihydropteridine diphosphate and 4-aminobenzoate: step 1/2.</text>
</comment>
<evidence type="ECO:0000259" key="9">
    <source>
        <dbReference type="PROSITE" id="PS50972"/>
    </source>
</evidence>
<evidence type="ECO:0000256" key="8">
    <source>
        <dbReference type="ARBA" id="ARBA00022909"/>
    </source>
</evidence>
<dbReference type="GO" id="GO:0046872">
    <property type="term" value="F:metal ion binding"/>
    <property type="evidence" value="ECO:0007669"/>
    <property type="project" value="UniProtKB-KW"/>
</dbReference>
<dbReference type="CDD" id="cd00739">
    <property type="entry name" value="DHPS"/>
    <property type="match status" value="1"/>
</dbReference>
<evidence type="ECO:0000256" key="5">
    <source>
        <dbReference type="ARBA" id="ARBA00022679"/>
    </source>
</evidence>
<keyword evidence="8" id="KW-0289">Folate biosynthesis</keyword>
<dbReference type="PROSITE" id="PS50972">
    <property type="entry name" value="PTERIN_BINDING"/>
    <property type="match status" value="1"/>
</dbReference>
<reference evidence="10 11" key="1">
    <citation type="journal article" date="2013" name="Genome Announc.">
        <title>Draft Genome Sequence of Cesiribacter andamanensis Strain AMV16T, Isolated from a Soil Sample from a Mud Volcano in the Andaman Islands, India.</title>
        <authorList>
            <person name="Shivaji S."/>
            <person name="Ara S."/>
            <person name="Begum Z."/>
            <person name="Srinivas T.N."/>
            <person name="Singh A."/>
            <person name="Kumar Pinnaka A."/>
        </authorList>
    </citation>
    <scope>NUCLEOTIDE SEQUENCE [LARGE SCALE GENOMIC DNA]</scope>
    <source>
        <strain evidence="10 11">AMV16</strain>
    </source>
</reference>
<dbReference type="GO" id="GO:0046656">
    <property type="term" value="P:folic acid biosynthetic process"/>
    <property type="evidence" value="ECO:0007669"/>
    <property type="project" value="UniProtKB-KW"/>
</dbReference>
<evidence type="ECO:0000256" key="3">
    <source>
        <dbReference type="ARBA" id="ARBA00004763"/>
    </source>
</evidence>
<keyword evidence="5 10" id="KW-0808">Transferase</keyword>
<name>M7N7D4_9BACT</name>
<dbReference type="AlphaFoldDB" id="M7N7D4"/>
<dbReference type="GO" id="GO:0004156">
    <property type="term" value="F:dihydropteroate synthase activity"/>
    <property type="evidence" value="ECO:0007669"/>
    <property type="project" value="UniProtKB-EC"/>
</dbReference>
<dbReference type="SUPFAM" id="SSF51717">
    <property type="entry name" value="Dihydropteroate synthetase-like"/>
    <property type="match status" value="1"/>
</dbReference>
<evidence type="ECO:0000256" key="1">
    <source>
        <dbReference type="ARBA" id="ARBA00000012"/>
    </source>
</evidence>
<evidence type="ECO:0000313" key="10">
    <source>
        <dbReference type="EMBL" id="EMR04523.1"/>
    </source>
</evidence>
<comment type="catalytic activity">
    <reaction evidence="1">
        <text>(7,8-dihydropterin-6-yl)methyl diphosphate + 4-aminobenzoate = 7,8-dihydropteroate + diphosphate</text>
        <dbReference type="Rhea" id="RHEA:19949"/>
        <dbReference type="ChEBI" id="CHEBI:17836"/>
        <dbReference type="ChEBI" id="CHEBI:17839"/>
        <dbReference type="ChEBI" id="CHEBI:33019"/>
        <dbReference type="ChEBI" id="CHEBI:72950"/>
        <dbReference type="EC" id="2.5.1.15"/>
    </reaction>
</comment>
<dbReference type="GO" id="GO:0005829">
    <property type="term" value="C:cytosol"/>
    <property type="evidence" value="ECO:0007669"/>
    <property type="project" value="TreeGrafter"/>
</dbReference>
<organism evidence="10 11">
    <name type="scientific">Cesiribacter andamanensis AMV16</name>
    <dbReference type="NCBI Taxonomy" id="1279009"/>
    <lineage>
        <taxon>Bacteria</taxon>
        <taxon>Pseudomonadati</taxon>
        <taxon>Bacteroidota</taxon>
        <taxon>Cytophagia</taxon>
        <taxon>Cytophagales</taxon>
        <taxon>Cesiribacteraceae</taxon>
        <taxon>Cesiribacter</taxon>
    </lineage>
</organism>
<feature type="domain" description="Pterin-binding" evidence="9">
    <location>
        <begin position="18"/>
        <end position="270"/>
    </location>
</feature>
<dbReference type="InterPro" id="IPR045031">
    <property type="entry name" value="DHP_synth-like"/>
</dbReference>
<dbReference type="eggNOG" id="COG0294">
    <property type="taxonomic scope" value="Bacteria"/>
</dbReference>
<dbReference type="GO" id="GO:0046654">
    <property type="term" value="P:tetrahydrofolate biosynthetic process"/>
    <property type="evidence" value="ECO:0007669"/>
    <property type="project" value="TreeGrafter"/>
</dbReference>
<protein>
    <recommendedName>
        <fullName evidence="4">dihydropteroate synthase</fullName>
        <ecNumber evidence="4">2.5.1.15</ecNumber>
    </recommendedName>
</protein>
<sequence>MTNYTLNLRGKLLDLSQPRVMGIINVTPDSFYAGSRLGSETELLRQAERMLAEGADLLDVGGYSTRPGAADVLPEEEQERVCRAIGSLVRTFPEAHISVDTFRAGVAAAAVAEGACLINDIGGGELDADMFTTVARLQVPYILMHMRGTPQTMAGLNQYEDLLKEIIDYFAERLNKLRALGVKDIIADPGFGFAKNIDQNYLLLQNLRLLTVLNVPLLVGISRKSLIWKKLGITPEEAGNGSTVLNTLALTEGAHILRVHDVKQAVEAVRLWKSFRNNSKKAAFDTGF</sequence>
<dbReference type="InterPro" id="IPR006390">
    <property type="entry name" value="DHP_synth_dom"/>
</dbReference>
<evidence type="ECO:0000256" key="6">
    <source>
        <dbReference type="ARBA" id="ARBA00022723"/>
    </source>
</evidence>
<gene>
    <name evidence="10" type="primary">folP</name>
    <name evidence="10" type="ORF">ADICEAN_00281</name>
</gene>
<dbReference type="Proteomes" id="UP000011910">
    <property type="component" value="Unassembled WGS sequence"/>
</dbReference>
<comment type="caution">
    <text evidence="10">The sequence shown here is derived from an EMBL/GenBank/DDBJ whole genome shotgun (WGS) entry which is preliminary data.</text>
</comment>
<keyword evidence="7" id="KW-0460">Magnesium</keyword>
<dbReference type="PATRIC" id="fig|1279009.4.peg.281"/>
<proteinExistence type="predicted"/>
<dbReference type="STRING" id="1279009.ADICEAN_00281"/>
<dbReference type="PROSITE" id="PS00793">
    <property type="entry name" value="DHPS_2"/>
    <property type="match status" value="1"/>
</dbReference>
<evidence type="ECO:0000256" key="4">
    <source>
        <dbReference type="ARBA" id="ARBA00012458"/>
    </source>
</evidence>
<dbReference type="Pfam" id="PF00809">
    <property type="entry name" value="Pterin_bind"/>
    <property type="match status" value="1"/>
</dbReference>
<dbReference type="InterPro" id="IPR011005">
    <property type="entry name" value="Dihydropteroate_synth-like_sf"/>
</dbReference>
<evidence type="ECO:0000256" key="7">
    <source>
        <dbReference type="ARBA" id="ARBA00022842"/>
    </source>
</evidence>
<keyword evidence="6" id="KW-0479">Metal-binding</keyword>
<dbReference type="PANTHER" id="PTHR20941:SF1">
    <property type="entry name" value="FOLIC ACID SYNTHESIS PROTEIN FOL1"/>
    <property type="match status" value="1"/>
</dbReference>
<comment type="cofactor">
    <cofactor evidence="2">
        <name>Mg(2+)</name>
        <dbReference type="ChEBI" id="CHEBI:18420"/>
    </cofactor>
</comment>
<dbReference type="EMBL" id="AODQ01000004">
    <property type="protein sequence ID" value="EMR04523.1"/>
    <property type="molecule type" value="Genomic_DNA"/>
</dbReference>
<dbReference type="InterPro" id="IPR000489">
    <property type="entry name" value="Pterin-binding_dom"/>
</dbReference>
<dbReference type="PANTHER" id="PTHR20941">
    <property type="entry name" value="FOLATE SYNTHESIS PROTEINS"/>
    <property type="match status" value="1"/>
</dbReference>
<dbReference type="EC" id="2.5.1.15" evidence="4"/>
<evidence type="ECO:0000313" key="11">
    <source>
        <dbReference type="Proteomes" id="UP000011910"/>
    </source>
</evidence>